<name>A0A6G1BTG9_9ORYZ</name>
<proteinExistence type="predicted"/>
<reference evidence="3 4" key="1">
    <citation type="submission" date="2019-11" db="EMBL/GenBank/DDBJ databases">
        <title>Whole genome sequence of Oryza granulata.</title>
        <authorList>
            <person name="Li W."/>
        </authorList>
    </citation>
    <scope>NUCLEOTIDE SEQUENCE [LARGE SCALE GENOMIC DNA]</scope>
    <source>
        <strain evidence="4">cv. Menghai</strain>
        <tissue evidence="3">Leaf</tissue>
    </source>
</reference>
<evidence type="ECO:0000313" key="4">
    <source>
        <dbReference type="Proteomes" id="UP000479710"/>
    </source>
</evidence>
<keyword evidence="2" id="KW-0560">Oxidoreductase</keyword>
<feature type="non-terminal residue" evidence="3">
    <location>
        <position position="1"/>
    </location>
</feature>
<dbReference type="PANTHER" id="PTHR44419:SF6">
    <property type="entry name" value="PROTOCHLOROPHYLLIDE REDUCTASE A, CHLOROPLASTIC"/>
    <property type="match status" value="1"/>
</dbReference>
<dbReference type="OrthoDB" id="191139at2759"/>
<evidence type="ECO:0000313" key="3">
    <source>
        <dbReference type="EMBL" id="KAF0891398.1"/>
    </source>
</evidence>
<sequence length="69" mass="7975">SFDGAKAYKVQHADDAMQEFHRRFDEETGIMFASLYPGCIATTGLFREHIPLFRLFPPFQRFVTKGFVS</sequence>
<dbReference type="GO" id="GO:0016630">
    <property type="term" value="F:protochlorophyllide reductase activity"/>
    <property type="evidence" value="ECO:0007669"/>
    <property type="project" value="InterPro"/>
</dbReference>
<keyword evidence="4" id="KW-1185">Reference proteome</keyword>
<dbReference type="PANTHER" id="PTHR44419">
    <property type="entry name" value="PROTOCHLOROPHYLLIDE REDUCTASE C, CHLOROPLASTIC"/>
    <property type="match status" value="1"/>
</dbReference>
<gene>
    <name evidence="3" type="ORF">E2562_009827</name>
</gene>
<dbReference type="InterPro" id="IPR005979">
    <property type="entry name" value="Prochl_reduct"/>
</dbReference>
<evidence type="ECO:0000256" key="1">
    <source>
        <dbReference type="ARBA" id="ARBA00022857"/>
    </source>
</evidence>
<evidence type="ECO:0000256" key="2">
    <source>
        <dbReference type="ARBA" id="ARBA00023002"/>
    </source>
</evidence>
<dbReference type="EMBL" id="SPHZ02000011">
    <property type="protein sequence ID" value="KAF0891398.1"/>
    <property type="molecule type" value="Genomic_DNA"/>
</dbReference>
<keyword evidence="1" id="KW-0521">NADP</keyword>
<dbReference type="AlphaFoldDB" id="A0A6G1BTG9"/>
<organism evidence="3 4">
    <name type="scientific">Oryza meyeriana var. granulata</name>
    <dbReference type="NCBI Taxonomy" id="110450"/>
    <lineage>
        <taxon>Eukaryota</taxon>
        <taxon>Viridiplantae</taxon>
        <taxon>Streptophyta</taxon>
        <taxon>Embryophyta</taxon>
        <taxon>Tracheophyta</taxon>
        <taxon>Spermatophyta</taxon>
        <taxon>Magnoliopsida</taxon>
        <taxon>Liliopsida</taxon>
        <taxon>Poales</taxon>
        <taxon>Poaceae</taxon>
        <taxon>BOP clade</taxon>
        <taxon>Oryzoideae</taxon>
        <taxon>Oryzeae</taxon>
        <taxon>Oryzinae</taxon>
        <taxon>Oryza</taxon>
        <taxon>Oryza meyeriana</taxon>
    </lineage>
</organism>
<protein>
    <submittedName>
        <fullName evidence="3">Uncharacterized protein</fullName>
    </submittedName>
</protein>
<dbReference type="Proteomes" id="UP000479710">
    <property type="component" value="Unassembled WGS sequence"/>
</dbReference>
<accession>A0A6G1BTG9</accession>
<comment type="caution">
    <text evidence="3">The sequence shown here is derived from an EMBL/GenBank/DDBJ whole genome shotgun (WGS) entry which is preliminary data.</text>
</comment>